<proteinExistence type="predicted"/>
<evidence type="ECO:0000256" key="1">
    <source>
        <dbReference type="SAM" id="MobiDB-lite"/>
    </source>
</evidence>
<gene>
    <name evidence="3" type="ORF">FPZ12_039785</name>
</gene>
<dbReference type="EMBL" id="VMNW02000107">
    <property type="protein sequence ID" value="KAA9151057.1"/>
    <property type="molecule type" value="Genomic_DNA"/>
</dbReference>
<keyword evidence="4" id="KW-1185">Reference proteome</keyword>
<dbReference type="Pfam" id="PF00144">
    <property type="entry name" value="Beta-lactamase"/>
    <property type="match status" value="1"/>
</dbReference>
<dbReference type="SUPFAM" id="SSF56601">
    <property type="entry name" value="beta-lactamase/transpeptidase-like"/>
    <property type="match status" value="1"/>
</dbReference>
<organism evidence="3 4">
    <name type="scientific">Amycolatopsis acidicola</name>
    <dbReference type="NCBI Taxonomy" id="2596893"/>
    <lineage>
        <taxon>Bacteria</taxon>
        <taxon>Bacillati</taxon>
        <taxon>Actinomycetota</taxon>
        <taxon>Actinomycetes</taxon>
        <taxon>Pseudonocardiales</taxon>
        <taxon>Pseudonocardiaceae</taxon>
        <taxon>Amycolatopsis</taxon>
    </lineage>
</organism>
<reference evidence="3" key="1">
    <citation type="submission" date="2019-09" db="EMBL/GenBank/DDBJ databases">
        <authorList>
            <person name="Teo W.F.A."/>
            <person name="Duangmal K."/>
        </authorList>
    </citation>
    <scope>NUCLEOTIDE SEQUENCE [LARGE SCALE GENOMIC DNA]</scope>
    <source>
        <strain evidence="3">K81G1</strain>
    </source>
</reference>
<dbReference type="InterPro" id="IPR012338">
    <property type="entry name" value="Beta-lactam/transpept-like"/>
</dbReference>
<feature type="region of interest" description="Disordered" evidence="1">
    <location>
        <begin position="87"/>
        <end position="114"/>
    </location>
</feature>
<keyword evidence="3" id="KW-0378">Hydrolase</keyword>
<feature type="domain" description="Beta-lactamase-related" evidence="2">
    <location>
        <begin position="124"/>
        <end position="386"/>
    </location>
</feature>
<evidence type="ECO:0000313" key="4">
    <source>
        <dbReference type="Proteomes" id="UP000319769"/>
    </source>
</evidence>
<accession>A0A5N0UM08</accession>
<dbReference type="OrthoDB" id="9773047at2"/>
<dbReference type="Proteomes" id="UP000319769">
    <property type="component" value="Unassembled WGS sequence"/>
</dbReference>
<name>A0A5N0UM08_9PSEU</name>
<dbReference type="RefSeq" id="WP_144756437.1">
    <property type="nucleotide sequence ID" value="NZ_VMNW02000107.1"/>
</dbReference>
<dbReference type="GO" id="GO:0016787">
    <property type="term" value="F:hydrolase activity"/>
    <property type="evidence" value="ECO:0007669"/>
    <property type="project" value="UniProtKB-KW"/>
</dbReference>
<comment type="caution">
    <text evidence="3">The sequence shown here is derived from an EMBL/GenBank/DDBJ whole genome shotgun (WGS) entry which is preliminary data.</text>
</comment>
<evidence type="ECO:0000259" key="2">
    <source>
        <dbReference type="Pfam" id="PF00144"/>
    </source>
</evidence>
<dbReference type="InterPro" id="IPR001466">
    <property type="entry name" value="Beta-lactam-related"/>
</dbReference>
<protein>
    <submittedName>
        <fullName evidence="3">Serine hydrolase</fullName>
    </submittedName>
</protein>
<dbReference type="PANTHER" id="PTHR43283:SF7">
    <property type="entry name" value="BETA-LACTAMASE-RELATED DOMAIN-CONTAINING PROTEIN"/>
    <property type="match status" value="1"/>
</dbReference>
<dbReference type="InterPro" id="IPR050789">
    <property type="entry name" value="Diverse_Enzym_Activities"/>
</dbReference>
<evidence type="ECO:0000313" key="3">
    <source>
        <dbReference type="EMBL" id="KAA9151057.1"/>
    </source>
</evidence>
<dbReference type="Gene3D" id="3.40.710.10">
    <property type="entry name" value="DD-peptidase/beta-lactamase superfamily"/>
    <property type="match status" value="1"/>
</dbReference>
<dbReference type="PANTHER" id="PTHR43283">
    <property type="entry name" value="BETA-LACTAMASE-RELATED"/>
    <property type="match status" value="1"/>
</dbReference>
<sequence length="410" mass="43616">MSTDLRTQRRHNALGFCTKELCSALFVSGRSRAAAMADLDTICERFAGGALAPAEIEFTVDSASVTGRLPDGATRRAVADGIRGARLVTEGPGAGPAPRREPDPRPWPLGDAAAEKPGYDATRAAVREHLRATGARGVAVVHHGELVVEEFAPGFGPRTPTRGWSTAKTLTALIVDHLAGEGRLDPEAPAYRDITWLDLLRLRSGLAVRRFEDGSPEMLSDADDYFAMYVRPVSVERLVASARVEAAPGKLFCYKSIDHLTVALALRPVLGDDVHGQLTRTVLPALGLRHSVLETDTDGVPLLCGAWYTTPGDLARIGARVTDAMRSAPPVTEVAGPVAMRHPYGTSVWLDPDGHLGVDHPGICYALGSLGQAVFVVPGEGLVIARTALEPRSRHAGLLRAVLGALPRNP</sequence>
<dbReference type="AlphaFoldDB" id="A0A5N0UM08"/>